<evidence type="ECO:0000256" key="1">
    <source>
        <dbReference type="ARBA" id="ARBA00022801"/>
    </source>
</evidence>
<keyword evidence="4" id="KW-1185">Reference proteome</keyword>
<dbReference type="OrthoDB" id="5851721at2759"/>
<dbReference type="Gene3D" id="2.40.70.10">
    <property type="entry name" value="Acid Proteases"/>
    <property type="match status" value="1"/>
</dbReference>
<sequence>MESMDYEPVTVFFDTGAQKSFINSERSASLQTPTARNTSFTVSGFGGRIENFASSEVFLTLKNRTSGKVIKRVAIHTKSPLTSAMSTAKLSLPDKKFIRKQKIRVAQPTLEDKLITPDIFVGQDLTDSFFHRDQPCVTLLPSGLVLTPTVFGFAISERISIRGLKTTEMHSVLYS</sequence>
<proteinExistence type="predicted"/>
<evidence type="ECO:0000313" key="4">
    <source>
        <dbReference type="Proteomes" id="UP000053660"/>
    </source>
</evidence>
<dbReference type="AlphaFoldDB" id="A0A0B1TDV8"/>
<dbReference type="SUPFAM" id="SSF50630">
    <property type="entry name" value="Acid proteases"/>
    <property type="match status" value="1"/>
</dbReference>
<dbReference type="Proteomes" id="UP000053660">
    <property type="component" value="Unassembled WGS sequence"/>
</dbReference>
<dbReference type="PROSITE" id="PS50175">
    <property type="entry name" value="ASP_PROT_RETROV"/>
    <property type="match status" value="1"/>
</dbReference>
<accession>A0A0B1TDV8</accession>
<dbReference type="InterPro" id="IPR001995">
    <property type="entry name" value="Peptidase_A2_cat"/>
</dbReference>
<organism evidence="3 4">
    <name type="scientific">Oesophagostomum dentatum</name>
    <name type="common">Nodular worm</name>
    <dbReference type="NCBI Taxonomy" id="61180"/>
    <lineage>
        <taxon>Eukaryota</taxon>
        <taxon>Metazoa</taxon>
        <taxon>Ecdysozoa</taxon>
        <taxon>Nematoda</taxon>
        <taxon>Chromadorea</taxon>
        <taxon>Rhabditida</taxon>
        <taxon>Rhabditina</taxon>
        <taxon>Rhabditomorpha</taxon>
        <taxon>Strongyloidea</taxon>
        <taxon>Strongylidae</taxon>
        <taxon>Oesophagostomum</taxon>
    </lineage>
</organism>
<keyword evidence="1" id="KW-0378">Hydrolase</keyword>
<reference evidence="3 4" key="1">
    <citation type="submission" date="2014-03" db="EMBL/GenBank/DDBJ databases">
        <title>Draft genome of the hookworm Oesophagostomum dentatum.</title>
        <authorList>
            <person name="Mitreva M."/>
        </authorList>
    </citation>
    <scope>NUCLEOTIDE SEQUENCE [LARGE SCALE GENOMIC DNA]</scope>
    <source>
        <strain evidence="3 4">OD-Hann</strain>
    </source>
</reference>
<feature type="domain" description="Peptidase A2" evidence="2">
    <location>
        <begin position="9"/>
        <end position="125"/>
    </location>
</feature>
<dbReference type="InterPro" id="IPR021109">
    <property type="entry name" value="Peptidase_aspartic_dom_sf"/>
</dbReference>
<dbReference type="GO" id="GO:0006508">
    <property type="term" value="P:proteolysis"/>
    <property type="evidence" value="ECO:0007669"/>
    <property type="project" value="InterPro"/>
</dbReference>
<protein>
    <recommendedName>
        <fullName evidence="2">Peptidase A2 domain-containing protein</fullName>
    </recommendedName>
</protein>
<name>A0A0B1TDV8_OESDE</name>
<evidence type="ECO:0000259" key="2">
    <source>
        <dbReference type="PROSITE" id="PS50175"/>
    </source>
</evidence>
<evidence type="ECO:0000313" key="3">
    <source>
        <dbReference type="EMBL" id="KHJ93550.1"/>
    </source>
</evidence>
<dbReference type="GO" id="GO:0004190">
    <property type="term" value="F:aspartic-type endopeptidase activity"/>
    <property type="evidence" value="ECO:0007669"/>
    <property type="project" value="InterPro"/>
</dbReference>
<gene>
    <name evidence="3" type="ORF">OESDEN_06537</name>
</gene>
<dbReference type="EMBL" id="KN550714">
    <property type="protein sequence ID" value="KHJ93550.1"/>
    <property type="molecule type" value="Genomic_DNA"/>
</dbReference>